<dbReference type="CDD" id="cd02908">
    <property type="entry name" value="Macro_OAADPr_deacetylase"/>
    <property type="match status" value="1"/>
</dbReference>
<dbReference type="AlphaFoldDB" id="A0A2A9NFM8"/>
<dbReference type="OrthoDB" id="6077599at2759"/>
<dbReference type="PANTHER" id="PTHR11106:SF27">
    <property type="entry name" value="MACRO DOMAIN-CONTAINING PROTEIN"/>
    <property type="match status" value="1"/>
</dbReference>
<accession>A0A2A9NFM8</accession>
<dbReference type="EMBL" id="KZ302076">
    <property type="protein sequence ID" value="PFH48124.1"/>
    <property type="molecule type" value="Genomic_DNA"/>
</dbReference>
<gene>
    <name evidence="2" type="ORF">AMATHDRAFT_87318</name>
</gene>
<reference evidence="2 3" key="1">
    <citation type="submission" date="2014-02" db="EMBL/GenBank/DDBJ databases">
        <title>Transposable element dynamics among asymbiotic and ectomycorrhizal Amanita fungi.</title>
        <authorList>
            <consortium name="DOE Joint Genome Institute"/>
            <person name="Hess J."/>
            <person name="Skrede I."/>
            <person name="Wolfe B."/>
            <person name="LaButti K."/>
            <person name="Ohm R.A."/>
            <person name="Grigoriev I.V."/>
            <person name="Pringle A."/>
        </authorList>
    </citation>
    <scope>NUCLEOTIDE SEQUENCE [LARGE SCALE GENOMIC DNA]</scope>
    <source>
        <strain evidence="2 3">SKay4041</strain>
    </source>
</reference>
<evidence type="ECO:0000313" key="2">
    <source>
        <dbReference type="EMBL" id="PFH48124.1"/>
    </source>
</evidence>
<dbReference type="Pfam" id="PF01661">
    <property type="entry name" value="Macro"/>
    <property type="match status" value="1"/>
</dbReference>
<feature type="domain" description="Macro" evidence="1">
    <location>
        <begin position="28"/>
        <end position="211"/>
    </location>
</feature>
<dbReference type="Gene3D" id="3.40.220.10">
    <property type="entry name" value="Leucine Aminopeptidase, subunit E, domain 1"/>
    <property type="match status" value="1"/>
</dbReference>
<dbReference type="STRING" id="703135.A0A2A9NFM8"/>
<dbReference type="PANTHER" id="PTHR11106">
    <property type="entry name" value="GANGLIOSIDE INDUCED DIFFERENTIATION ASSOCIATED PROTEIN 2-RELATED"/>
    <property type="match status" value="1"/>
</dbReference>
<evidence type="ECO:0000259" key="1">
    <source>
        <dbReference type="PROSITE" id="PS51154"/>
    </source>
</evidence>
<dbReference type="SMART" id="SM00506">
    <property type="entry name" value="A1pp"/>
    <property type="match status" value="1"/>
</dbReference>
<keyword evidence="3" id="KW-1185">Reference proteome</keyword>
<dbReference type="PROSITE" id="PS51154">
    <property type="entry name" value="MACRO"/>
    <property type="match status" value="1"/>
</dbReference>
<sequence>MQLIPVPLSEIPTLAQLYRDSVLHPPVSAKRSCHASLLDRVSLYQGDITRLKIDAIVNAANKSLLGSGEGVDGAVHKAAGPGLFSECRRLRGCPTGRAKLTRGYDLPACCIIHTVGPAYNSFEGQDYATQLASCYKLSLEIAASNSLRHIAFPAISAGRFCYPIDEASHIALNEIREFCLSEAGKKLERIILVAFRESAYEVYKSIIPEYFPPSERAE</sequence>
<protein>
    <recommendedName>
        <fullName evidence="1">Macro domain-containing protein</fullName>
    </recommendedName>
</protein>
<evidence type="ECO:0000313" key="3">
    <source>
        <dbReference type="Proteomes" id="UP000242287"/>
    </source>
</evidence>
<organism evidence="2 3">
    <name type="scientific">Amanita thiersii Skay4041</name>
    <dbReference type="NCBI Taxonomy" id="703135"/>
    <lineage>
        <taxon>Eukaryota</taxon>
        <taxon>Fungi</taxon>
        <taxon>Dikarya</taxon>
        <taxon>Basidiomycota</taxon>
        <taxon>Agaricomycotina</taxon>
        <taxon>Agaricomycetes</taxon>
        <taxon>Agaricomycetidae</taxon>
        <taxon>Agaricales</taxon>
        <taxon>Pluteineae</taxon>
        <taxon>Amanitaceae</taxon>
        <taxon>Amanita</taxon>
    </lineage>
</organism>
<dbReference type="InterPro" id="IPR043472">
    <property type="entry name" value="Macro_dom-like"/>
</dbReference>
<name>A0A2A9NFM8_9AGAR</name>
<dbReference type="SUPFAM" id="SSF52949">
    <property type="entry name" value="Macro domain-like"/>
    <property type="match status" value="1"/>
</dbReference>
<dbReference type="Proteomes" id="UP000242287">
    <property type="component" value="Unassembled WGS sequence"/>
</dbReference>
<dbReference type="InterPro" id="IPR002589">
    <property type="entry name" value="Macro_dom"/>
</dbReference>
<proteinExistence type="predicted"/>